<dbReference type="Gene3D" id="3.60.10.10">
    <property type="entry name" value="Endonuclease/exonuclease/phosphatase"/>
    <property type="match status" value="1"/>
</dbReference>
<dbReference type="EMBL" id="JABFTP020000021">
    <property type="protein sequence ID" value="KAL3270142.1"/>
    <property type="molecule type" value="Genomic_DNA"/>
</dbReference>
<dbReference type="SUPFAM" id="SSF56219">
    <property type="entry name" value="DNase I-like"/>
    <property type="match status" value="1"/>
</dbReference>
<evidence type="ECO:0008006" key="3">
    <source>
        <dbReference type="Google" id="ProtNLM"/>
    </source>
</evidence>
<protein>
    <recommendedName>
        <fullName evidence="3">Endonuclease/exonuclease/phosphatase domain-containing protein</fullName>
    </recommendedName>
</protein>
<proteinExistence type="predicted"/>
<reference evidence="1 2" key="1">
    <citation type="journal article" date="2021" name="BMC Biol.">
        <title>Horizontally acquired antibacterial genes associated with adaptive radiation of ladybird beetles.</title>
        <authorList>
            <person name="Li H.S."/>
            <person name="Tang X.F."/>
            <person name="Huang Y.H."/>
            <person name="Xu Z.Y."/>
            <person name="Chen M.L."/>
            <person name="Du X.Y."/>
            <person name="Qiu B.Y."/>
            <person name="Chen P.T."/>
            <person name="Zhang W."/>
            <person name="Slipinski A."/>
            <person name="Escalona H.E."/>
            <person name="Waterhouse R.M."/>
            <person name="Zwick A."/>
            <person name="Pang H."/>
        </authorList>
    </citation>
    <scope>NUCLEOTIDE SEQUENCE [LARGE SCALE GENOMIC DNA]</scope>
    <source>
        <strain evidence="1">SYSU2018</strain>
    </source>
</reference>
<gene>
    <name evidence="1" type="ORF">HHI36_009200</name>
</gene>
<evidence type="ECO:0000313" key="1">
    <source>
        <dbReference type="EMBL" id="KAL3270142.1"/>
    </source>
</evidence>
<dbReference type="InterPro" id="IPR036691">
    <property type="entry name" value="Endo/exonu/phosph_ase_sf"/>
</dbReference>
<evidence type="ECO:0000313" key="2">
    <source>
        <dbReference type="Proteomes" id="UP001516400"/>
    </source>
</evidence>
<organism evidence="1 2">
    <name type="scientific">Cryptolaemus montrouzieri</name>
    <dbReference type="NCBI Taxonomy" id="559131"/>
    <lineage>
        <taxon>Eukaryota</taxon>
        <taxon>Metazoa</taxon>
        <taxon>Ecdysozoa</taxon>
        <taxon>Arthropoda</taxon>
        <taxon>Hexapoda</taxon>
        <taxon>Insecta</taxon>
        <taxon>Pterygota</taxon>
        <taxon>Neoptera</taxon>
        <taxon>Endopterygota</taxon>
        <taxon>Coleoptera</taxon>
        <taxon>Polyphaga</taxon>
        <taxon>Cucujiformia</taxon>
        <taxon>Coccinelloidea</taxon>
        <taxon>Coccinellidae</taxon>
        <taxon>Scymninae</taxon>
        <taxon>Scymnini</taxon>
        <taxon>Cryptolaemus</taxon>
    </lineage>
</organism>
<name>A0ABD2MVG3_9CUCU</name>
<comment type="caution">
    <text evidence="1">The sequence shown here is derived from an EMBL/GenBank/DDBJ whole genome shotgun (WGS) entry which is preliminary data.</text>
</comment>
<dbReference type="Proteomes" id="UP001516400">
    <property type="component" value="Unassembled WGS sequence"/>
</dbReference>
<dbReference type="AlphaFoldDB" id="A0ABD2MVG3"/>
<keyword evidence="2" id="KW-1185">Reference proteome</keyword>
<sequence>MNEEDDDSVCLTPHSLASQSPCFLKIKNYNRGSVYCRPTHIHGGVLILTRDTLECEEICGIKELSVEIIVEMVAVRIPEKNIAILALNRVPSGELSDALQIITSLEKCNIILTGDCNVDFIEDSGNRNQLLNMIESFGLHIPTTERTPLD</sequence>
<accession>A0ABD2MVG3</accession>